<dbReference type="InterPro" id="IPR015424">
    <property type="entry name" value="PyrdxlP-dep_Trfase"/>
</dbReference>
<reference evidence="2" key="1">
    <citation type="submission" date="2020-05" db="EMBL/GenBank/DDBJ databases">
        <authorList>
            <person name="Chiriac C."/>
            <person name="Salcher M."/>
            <person name="Ghai R."/>
            <person name="Kavagutti S V."/>
        </authorList>
    </citation>
    <scope>NUCLEOTIDE SEQUENCE</scope>
</reference>
<dbReference type="Pfam" id="PF00266">
    <property type="entry name" value="Aminotran_5"/>
    <property type="match status" value="1"/>
</dbReference>
<proteinExistence type="predicted"/>
<organism evidence="2">
    <name type="scientific">freshwater metagenome</name>
    <dbReference type="NCBI Taxonomy" id="449393"/>
    <lineage>
        <taxon>unclassified sequences</taxon>
        <taxon>metagenomes</taxon>
        <taxon>ecological metagenomes</taxon>
    </lineage>
</organism>
<dbReference type="InterPro" id="IPR000192">
    <property type="entry name" value="Aminotrans_V_dom"/>
</dbReference>
<protein>
    <submittedName>
        <fullName evidence="2">Unannotated protein</fullName>
    </submittedName>
</protein>
<evidence type="ECO:0000313" key="2">
    <source>
        <dbReference type="EMBL" id="CAB4931468.1"/>
    </source>
</evidence>
<sequence>MTAHPSVAEFRAHFPALADTTYLASCSQGALSDAMTAALLEFQFSIREHGAPWELWMGKVAEARAGFARHIGADVDEVAVVSTASEGAFHVASTQDWSTRPRLVTTDMEFPSVAHVWLAQRPRGAEVVHGPDRDGVVELDDYLALVDERVALVSVPLISYRNGLRLPVREVVARARELGAKTFVDAYQGMGVEPVDVRELDCDYLVSGSLKYMLGIPGLAFLYVRSGVRDDVAPSLTGWFGRQDPFNFDPRHLDHPTHARRFEGGTPSIPSAYGAVAGLSLLEQLDMHRVQQHITELTRSLQDQLMAAGEVTRSPKDDALRGPQVALFDADPHALDAHLKAHSVIGSPRGDVVRLSFHYYNDASDVTRAVQAVADYRKTR</sequence>
<dbReference type="Gene3D" id="3.40.640.10">
    <property type="entry name" value="Type I PLP-dependent aspartate aminotransferase-like (Major domain)"/>
    <property type="match status" value="1"/>
</dbReference>
<dbReference type="PANTHER" id="PTHR43586">
    <property type="entry name" value="CYSTEINE DESULFURASE"/>
    <property type="match status" value="1"/>
</dbReference>
<dbReference type="PANTHER" id="PTHR43586:SF15">
    <property type="entry name" value="BLR3095 PROTEIN"/>
    <property type="match status" value="1"/>
</dbReference>
<accession>A0A6J7IJW9</accession>
<dbReference type="AlphaFoldDB" id="A0A6J7IJW9"/>
<name>A0A6J7IJW9_9ZZZZ</name>
<evidence type="ECO:0000259" key="1">
    <source>
        <dbReference type="Pfam" id="PF00266"/>
    </source>
</evidence>
<dbReference type="EMBL" id="CAFBMQ010000375">
    <property type="protein sequence ID" value="CAB4931468.1"/>
    <property type="molecule type" value="Genomic_DNA"/>
</dbReference>
<dbReference type="SUPFAM" id="SSF53383">
    <property type="entry name" value="PLP-dependent transferases"/>
    <property type="match status" value="1"/>
</dbReference>
<dbReference type="InterPro" id="IPR015422">
    <property type="entry name" value="PyrdxlP-dep_Trfase_small"/>
</dbReference>
<feature type="domain" description="Aminotransferase class V" evidence="1">
    <location>
        <begin position="58"/>
        <end position="367"/>
    </location>
</feature>
<gene>
    <name evidence="2" type="ORF">UFOPK3609_01954</name>
</gene>
<dbReference type="InterPro" id="IPR015421">
    <property type="entry name" value="PyrdxlP-dep_Trfase_major"/>
</dbReference>
<dbReference type="Gene3D" id="3.90.1150.10">
    <property type="entry name" value="Aspartate Aminotransferase, domain 1"/>
    <property type="match status" value="1"/>
</dbReference>